<proteinExistence type="predicted"/>
<sequence>MADNKNLDFAQIMPISRNLKEKPGVLRKYDENCMPHLSLCPLFYGAGNADIVDCCNKLMGVPPFVETTKPNQFVELEILNRLASYSIWIRFNISL</sequence>
<dbReference type="AlphaFoldDB" id="A0A9P1IM72"/>
<protein>
    <submittedName>
        <fullName evidence="1">Uncharacterized protein</fullName>
    </submittedName>
</protein>
<reference evidence="1" key="1">
    <citation type="submission" date="2022-11" db="EMBL/GenBank/DDBJ databases">
        <authorList>
            <person name="Kikuchi T."/>
        </authorList>
    </citation>
    <scope>NUCLEOTIDE SEQUENCE</scope>
    <source>
        <strain evidence="1">PS1010</strain>
    </source>
</reference>
<evidence type="ECO:0000313" key="2">
    <source>
        <dbReference type="Proteomes" id="UP001152747"/>
    </source>
</evidence>
<evidence type="ECO:0000313" key="1">
    <source>
        <dbReference type="EMBL" id="CAI5446923.1"/>
    </source>
</evidence>
<accession>A0A9P1IM72</accession>
<comment type="caution">
    <text evidence="1">The sequence shown here is derived from an EMBL/GenBank/DDBJ whole genome shotgun (WGS) entry which is preliminary data.</text>
</comment>
<keyword evidence="2" id="KW-1185">Reference proteome</keyword>
<organism evidence="1 2">
    <name type="scientific">Caenorhabditis angaria</name>
    <dbReference type="NCBI Taxonomy" id="860376"/>
    <lineage>
        <taxon>Eukaryota</taxon>
        <taxon>Metazoa</taxon>
        <taxon>Ecdysozoa</taxon>
        <taxon>Nematoda</taxon>
        <taxon>Chromadorea</taxon>
        <taxon>Rhabditida</taxon>
        <taxon>Rhabditina</taxon>
        <taxon>Rhabditomorpha</taxon>
        <taxon>Rhabditoidea</taxon>
        <taxon>Rhabditidae</taxon>
        <taxon>Peloderinae</taxon>
        <taxon>Caenorhabditis</taxon>
    </lineage>
</organism>
<name>A0A9P1IM72_9PELO</name>
<dbReference type="EMBL" id="CANHGI010000004">
    <property type="protein sequence ID" value="CAI5446923.1"/>
    <property type="molecule type" value="Genomic_DNA"/>
</dbReference>
<gene>
    <name evidence="1" type="ORF">CAMP_LOCUS9560</name>
</gene>
<dbReference type="Proteomes" id="UP001152747">
    <property type="component" value="Unassembled WGS sequence"/>
</dbReference>